<dbReference type="Proteomes" id="UP000317169">
    <property type="component" value="Unassembled WGS sequence"/>
</dbReference>
<evidence type="ECO:0000313" key="1">
    <source>
        <dbReference type="EMBL" id="TQD40491.1"/>
    </source>
</evidence>
<dbReference type="OrthoDB" id="1466062at2"/>
<dbReference type="InterPro" id="IPR025366">
    <property type="entry name" value="DUF4270"/>
</dbReference>
<dbReference type="Pfam" id="PF14092">
    <property type="entry name" value="DUF4270"/>
    <property type="match status" value="1"/>
</dbReference>
<gene>
    <name evidence="1" type="ORF">FKR84_00505</name>
</gene>
<sequence>MKKPNPKVRLSSISKITLLVIVGTFCFTSCDDDFSEVGSNIVDNPNFEALLFDSAEIEAKTLKLKRVQTNNLSGYSFGVYNDDVYGKKTANFVTQLSLSNPNPEFFTDPVLDSVVLNLPYFSTVVGVEDEQYLYKLDSVYGDNPIKLSIYESTYFLRDIDPENNYEPQVYYSNQTDLFEQHLAPTPLLEIPDFKPTNNRVVYFEEGEEQEIDTVYTAPALRVNLPTAFFQEKILNQQDSEVLLSNANFRNYLRGLYFKAESADAEGNLTYFNFNAALDGKAAANITLYFKTYLEEDYTEQDSAVSREYRLNFGPSKVNLFENEYQTAPQDEKLYLKGGEGSIGEIDLFKDQNQLDSLREKNWLINEANLVFYVDETQVPDNQKQPERIFVYDIKNEKVLGDYIFDASANENNPLTSRTVHLGSLSKDEDGNRFYKIRITNLVNNIINKDSTNTRIGVSVSQNVNISSLAKADFEDQDIDVEKIPSTHAISPEGTVLYGPDAALEPKKLKLNIFYTEAK</sequence>
<name>A0A507ZV63_9FLAO</name>
<dbReference type="RefSeq" id="WP_141420223.1">
    <property type="nucleotide sequence ID" value="NZ_VIAR01000001.1"/>
</dbReference>
<keyword evidence="2" id="KW-1185">Reference proteome</keyword>
<reference evidence="1 2" key="1">
    <citation type="submission" date="2019-06" db="EMBL/GenBank/DDBJ databases">
        <title>Flavibacter putida gen. nov., sp. nov., a novel marine bacterium of the family Flavobacteriaceae isolated from coastal seawater.</title>
        <authorList>
            <person name="Feng X."/>
        </authorList>
    </citation>
    <scope>NUCLEOTIDE SEQUENCE [LARGE SCALE GENOMIC DNA]</scope>
    <source>
        <strain evidence="1 2">PLHSN227</strain>
    </source>
</reference>
<evidence type="ECO:0000313" key="2">
    <source>
        <dbReference type="Proteomes" id="UP000317169"/>
    </source>
</evidence>
<dbReference type="EMBL" id="VIAR01000001">
    <property type="protein sequence ID" value="TQD40491.1"/>
    <property type="molecule type" value="Genomic_DNA"/>
</dbReference>
<proteinExistence type="predicted"/>
<accession>A0A507ZV63</accession>
<organism evidence="1 2">
    <name type="scientific">Haloflavibacter putidus</name>
    <dbReference type="NCBI Taxonomy" id="2576776"/>
    <lineage>
        <taxon>Bacteria</taxon>
        <taxon>Pseudomonadati</taxon>
        <taxon>Bacteroidota</taxon>
        <taxon>Flavobacteriia</taxon>
        <taxon>Flavobacteriales</taxon>
        <taxon>Flavobacteriaceae</taxon>
        <taxon>Haloflavibacter</taxon>
    </lineage>
</organism>
<protein>
    <submittedName>
        <fullName evidence="1">DUF4270 domain-containing protein</fullName>
    </submittedName>
</protein>
<dbReference type="AlphaFoldDB" id="A0A507ZV63"/>
<comment type="caution">
    <text evidence="1">The sequence shown here is derived from an EMBL/GenBank/DDBJ whole genome shotgun (WGS) entry which is preliminary data.</text>
</comment>